<comment type="caution">
    <text evidence="2">The sequence shown here is derived from an EMBL/GenBank/DDBJ whole genome shotgun (WGS) entry which is preliminary data.</text>
</comment>
<evidence type="ECO:0000313" key="2">
    <source>
        <dbReference type="EMBL" id="KAK6510228.1"/>
    </source>
</evidence>
<organism evidence="2 3">
    <name type="scientific">Arthrobotrys musiformis</name>
    <dbReference type="NCBI Taxonomy" id="47236"/>
    <lineage>
        <taxon>Eukaryota</taxon>
        <taxon>Fungi</taxon>
        <taxon>Dikarya</taxon>
        <taxon>Ascomycota</taxon>
        <taxon>Pezizomycotina</taxon>
        <taxon>Orbiliomycetes</taxon>
        <taxon>Orbiliales</taxon>
        <taxon>Orbiliaceae</taxon>
        <taxon>Arthrobotrys</taxon>
    </lineage>
</organism>
<keyword evidence="1" id="KW-0732">Signal</keyword>
<proteinExistence type="predicted"/>
<feature type="signal peptide" evidence="1">
    <location>
        <begin position="1"/>
        <end position="18"/>
    </location>
</feature>
<gene>
    <name evidence="2" type="ORF">TWF481_004944</name>
</gene>
<reference evidence="2 3" key="1">
    <citation type="submission" date="2023-08" db="EMBL/GenBank/DDBJ databases">
        <authorList>
            <person name="Palmer J.M."/>
        </authorList>
    </citation>
    <scope>NUCLEOTIDE SEQUENCE [LARGE SCALE GENOMIC DNA]</scope>
    <source>
        <strain evidence="2 3">TWF481</strain>
    </source>
</reference>
<evidence type="ECO:0000313" key="3">
    <source>
        <dbReference type="Proteomes" id="UP001370758"/>
    </source>
</evidence>
<sequence length="65" mass="6749">MKFFTTVLVAVLSVTAMAAPAQDLEASTLEKRGCPAGVICISGKCRYWYCNQSGCSVGPATGQGC</sequence>
<feature type="chain" id="PRO_5043821761" evidence="1">
    <location>
        <begin position="19"/>
        <end position="65"/>
    </location>
</feature>
<evidence type="ECO:0000256" key="1">
    <source>
        <dbReference type="SAM" id="SignalP"/>
    </source>
</evidence>
<dbReference type="Proteomes" id="UP001370758">
    <property type="component" value="Unassembled WGS sequence"/>
</dbReference>
<protein>
    <submittedName>
        <fullName evidence="2">Uncharacterized protein</fullName>
    </submittedName>
</protein>
<dbReference type="AlphaFoldDB" id="A0AAV9WL57"/>
<name>A0AAV9WL57_9PEZI</name>
<accession>A0AAV9WL57</accession>
<dbReference type="EMBL" id="JAVHJL010000002">
    <property type="protein sequence ID" value="KAK6510228.1"/>
    <property type="molecule type" value="Genomic_DNA"/>
</dbReference>
<keyword evidence="3" id="KW-1185">Reference proteome</keyword>